<dbReference type="InterPro" id="IPR020846">
    <property type="entry name" value="MFS_dom"/>
</dbReference>
<feature type="transmembrane region" description="Helical" evidence="6">
    <location>
        <begin position="312"/>
        <end position="333"/>
    </location>
</feature>
<dbReference type="InterPro" id="IPR011701">
    <property type="entry name" value="MFS"/>
</dbReference>
<gene>
    <name evidence="8" type="ORF">ABR54_04755</name>
</gene>
<feature type="transmembrane region" description="Helical" evidence="6">
    <location>
        <begin position="354"/>
        <end position="371"/>
    </location>
</feature>
<dbReference type="AlphaFoldDB" id="A0A0R2PCU8"/>
<dbReference type="GO" id="GO:0005886">
    <property type="term" value="C:plasma membrane"/>
    <property type="evidence" value="ECO:0007669"/>
    <property type="project" value="UniProtKB-SubCell"/>
</dbReference>
<dbReference type="PROSITE" id="PS50850">
    <property type="entry name" value="MFS"/>
    <property type="match status" value="1"/>
</dbReference>
<feature type="transmembrane region" description="Helical" evidence="6">
    <location>
        <begin position="20"/>
        <end position="41"/>
    </location>
</feature>
<dbReference type="CDD" id="cd06173">
    <property type="entry name" value="MFS_MefA_like"/>
    <property type="match status" value="1"/>
</dbReference>
<proteinExistence type="predicted"/>
<dbReference type="Gene3D" id="1.20.1250.20">
    <property type="entry name" value="MFS general substrate transporter like domains"/>
    <property type="match status" value="1"/>
</dbReference>
<dbReference type="PANTHER" id="PTHR23513">
    <property type="entry name" value="INTEGRAL MEMBRANE EFFLUX PROTEIN-RELATED"/>
    <property type="match status" value="1"/>
</dbReference>
<feature type="transmembrane region" description="Helical" evidence="6">
    <location>
        <begin position="289"/>
        <end position="306"/>
    </location>
</feature>
<evidence type="ECO:0000256" key="6">
    <source>
        <dbReference type="SAM" id="Phobius"/>
    </source>
</evidence>
<evidence type="ECO:0000313" key="8">
    <source>
        <dbReference type="EMBL" id="KRO35767.1"/>
    </source>
</evidence>
<reference evidence="8 9" key="1">
    <citation type="submission" date="2015-10" db="EMBL/GenBank/DDBJ databases">
        <title>Metagenome-Assembled Genomes uncover a global brackish microbiome.</title>
        <authorList>
            <person name="Hugerth L.W."/>
            <person name="Larsson J."/>
            <person name="Alneberg J."/>
            <person name="Lindh M.V."/>
            <person name="Legrand C."/>
            <person name="Pinhassi J."/>
            <person name="Andersson A.F."/>
        </authorList>
    </citation>
    <scope>NUCLEOTIDE SEQUENCE [LARGE SCALE GENOMIC DNA]</scope>
    <source>
        <strain evidence="8">BACL15 MAG-120619-bin91</strain>
    </source>
</reference>
<evidence type="ECO:0000313" key="9">
    <source>
        <dbReference type="Proteomes" id="UP000053274"/>
    </source>
</evidence>
<evidence type="ECO:0000256" key="5">
    <source>
        <dbReference type="ARBA" id="ARBA00023136"/>
    </source>
</evidence>
<evidence type="ECO:0000256" key="4">
    <source>
        <dbReference type="ARBA" id="ARBA00022989"/>
    </source>
</evidence>
<accession>A0A0R2PCU8</accession>
<organism evidence="8 9">
    <name type="scientific">Actinobacteria bacterium BACL15 MAG-120619-bin91</name>
    <dbReference type="NCBI Taxonomy" id="1655562"/>
    <lineage>
        <taxon>Bacteria</taxon>
        <taxon>Bacillati</taxon>
        <taxon>Actinomycetota</taxon>
        <taxon>Actinomycetes</taxon>
        <taxon>Actinomycetes incertae sedis</taxon>
        <taxon>ac1 cluster</taxon>
    </lineage>
</organism>
<dbReference type="Pfam" id="PF07690">
    <property type="entry name" value="MFS_1"/>
    <property type="match status" value="1"/>
</dbReference>
<feature type="transmembrane region" description="Helical" evidence="6">
    <location>
        <begin position="47"/>
        <end position="72"/>
    </location>
</feature>
<keyword evidence="2" id="KW-1003">Cell membrane</keyword>
<sequence>MKLFEPGSLWSYKGYRLFWFSNAIFVLGASAFPIALVVTVLDAGGTATTLGLILGARILSSVVFAPVAGVWADRLPRKTVMIAADLFRSTIVFVMVFISSPSMPGYLLGIAVFLMGVGDAFGAAAAGAIIPSLVPDEKLNAANVARNIVTRSATIVGPGIGGAAVFLVGSRLTFIFTSVAFAIGTYFLFKIREDITVDQPEREPFLVEMREGLRTVREIPWIGAMILMVSFQLMVVLAAETVLLPIVSRREFGTNTAFVLSAVAFSVGSIISALLCVKIKVKHEGYVSIFVWMFIIIAPLALAFPISEVFIIIAYLLAGFSVGPWEAWWSAAVQREVPRHLLGRVFSIDHMGSAGLMPIGMALIGPAVALFGEKELLIGASIFHVLFSFVILRVPGVKDMKMPKKDLEPDYSVGEHK</sequence>
<feature type="transmembrane region" description="Helical" evidence="6">
    <location>
        <begin position="377"/>
        <end position="395"/>
    </location>
</feature>
<keyword evidence="4 6" id="KW-1133">Transmembrane helix</keyword>
<keyword evidence="5 6" id="KW-0472">Membrane</keyword>
<evidence type="ECO:0000259" key="7">
    <source>
        <dbReference type="PROSITE" id="PS50850"/>
    </source>
</evidence>
<keyword evidence="3 6" id="KW-0812">Transmembrane</keyword>
<comment type="caution">
    <text evidence="8">The sequence shown here is derived from an EMBL/GenBank/DDBJ whole genome shotgun (WGS) entry which is preliminary data.</text>
</comment>
<evidence type="ECO:0000256" key="3">
    <source>
        <dbReference type="ARBA" id="ARBA00022692"/>
    </source>
</evidence>
<evidence type="ECO:0000256" key="2">
    <source>
        <dbReference type="ARBA" id="ARBA00022475"/>
    </source>
</evidence>
<protein>
    <recommendedName>
        <fullName evidence="7">Major facilitator superfamily (MFS) profile domain-containing protein</fullName>
    </recommendedName>
</protein>
<name>A0A0R2PCU8_9ACTN</name>
<dbReference type="InterPro" id="IPR036259">
    <property type="entry name" value="MFS_trans_sf"/>
</dbReference>
<comment type="subcellular location">
    <subcellularLocation>
        <location evidence="1">Cell membrane</location>
        <topology evidence="1">Multi-pass membrane protein</topology>
    </subcellularLocation>
</comment>
<dbReference type="PANTHER" id="PTHR23513:SF6">
    <property type="entry name" value="MAJOR FACILITATOR SUPERFAMILY ASSOCIATED DOMAIN-CONTAINING PROTEIN"/>
    <property type="match status" value="1"/>
</dbReference>
<feature type="domain" description="Major facilitator superfamily (MFS) profile" evidence="7">
    <location>
        <begin position="1"/>
        <end position="196"/>
    </location>
</feature>
<dbReference type="SUPFAM" id="SSF103473">
    <property type="entry name" value="MFS general substrate transporter"/>
    <property type="match status" value="1"/>
</dbReference>
<feature type="transmembrane region" description="Helical" evidence="6">
    <location>
        <begin position="172"/>
        <end position="189"/>
    </location>
</feature>
<evidence type="ECO:0000256" key="1">
    <source>
        <dbReference type="ARBA" id="ARBA00004651"/>
    </source>
</evidence>
<feature type="transmembrane region" description="Helical" evidence="6">
    <location>
        <begin position="258"/>
        <end position="277"/>
    </location>
</feature>
<feature type="transmembrane region" description="Helical" evidence="6">
    <location>
        <begin position="219"/>
        <end position="238"/>
    </location>
</feature>
<dbReference type="GO" id="GO:0022857">
    <property type="term" value="F:transmembrane transporter activity"/>
    <property type="evidence" value="ECO:0007669"/>
    <property type="project" value="InterPro"/>
</dbReference>
<dbReference type="EMBL" id="LIAM01000058">
    <property type="protein sequence ID" value="KRO35767.1"/>
    <property type="molecule type" value="Genomic_DNA"/>
</dbReference>
<dbReference type="Proteomes" id="UP000053274">
    <property type="component" value="Unassembled WGS sequence"/>
</dbReference>